<dbReference type="KEGG" id="mech:Q9L42_018595"/>
<evidence type="ECO:0000256" key="1">
    <source>
        <dbReference type="SAM" id="SignalP"/>
    </source>
</evidence>
<dbReference type="CDD" id="cd01048">
    <property type="entry name" value="Ferritin_like_AB2"/>
    <property type="match status" value="1"/>
</dbReference>
<evidence type="ECO:0000313" key="3">
    <source>
        <dbReference type="EMBL" id="XBS20332.1"/>
    </source>
</evidence>
<dbReference type="InterPro" id="IPR009078">
    <property type="entry name" value="Ferritin-like_SF"/>
</dbReference>
<keyword evidence="1" id="KW-0732">Signal</keyword>
<gene>
    <name evidence="3" type="ORF">Q9L42_018595</name>
</gene>
<dbReference type="Pfam" id="PF09968">
    <property type="entry name" value="DUF2202"/>
    <property type="match status" value="1"/>
</dbReference>
<feature type="chain" id="PRO_5043885158" evidence="1">
    <location>
        <begin position="26"/>
        <end position="207"/>
    </location>
</feature>
<name>A0AAU7NTL7_9GAMM</name>
<evidence type="ECO:0000313" key="4">
    <source>
        <dbReference type="Proteomes" id="UP001225378"/>
    </source>
</evidence>
<feature type="domain" description="DUF2202" evidence="2">
    <location>
        <begin position="42"/>
        <end position="200"/>
    </location>
</feature>
<keyword evidence="4" id="KW-1185">Reference proteome</keyword>
<dbReference type="InterPro" id="IPR019243">
    <property type="entry name" value="DUF2202"/>
</dbReference>
<organism evidence="3 4">
    <name type="scientific">Methylomarinum roseum</name>
    <dbReference type="NCBI Taxonomy" id="3067653"/>
    <lineage>
        <taxon>Bacteria</taxon>
        <taxon>Pseudomonadati</taxon>
        <taxon>Pseudomonadota</taxon>
        <taxon>Gammaproteobacteria</taxon>
        <taxon>Methylococcales</taxon>
        <taxon>Methylococcaceae</taxon>
        <taxon>Methylomarinum</taxon>
    </lineage>
</organism>
<dbReference type="RefSeq" id="WP_349431587.1">
    <property type="nucleotide sequence ID" value="NZ_CP157743.1"/>
</dbReference>
<sequence length="207" mass="23272">MHKMKSPLTSIISLLLLMLSINVYAGSKNSGVGSQPLSAAETESLLFMREEEKMARDVYLTLYDLWDDEVFENIADSEQEHMDAMALLLEKYDLLDPAIDGIGLFSDPALQELYDELVARGEKSRMEALYVGALIEEMDMRDIQEAIDAAEHADIIRVYENLLKGSRNHLRAFVGKIEDEGLVYEAQVLTQDEVDEIVDSPIERGGL</sequence>
<reference evidence="3 4" key="1">
    <citation type="journal article" date="2024" name="Microbiology">
        <title>Methylomarinum rosea sp. nov., a novel halophilic methanotrophic bacterium from the hypersaline Lake Elton.</title>
        <authorList>
            <person name="Suleimanov R.Z."/>
            <person name="Oshkin I.Y."/>
            <person name="Danilova O.V."/>
            <person name="Suzina N.E."/>
            <person name="Dedysh S.N."/>
        </authorList>
    </citation>
    <scope>NUCLEOTIDE SEQUENCE [LARGE SCALE GENOMIC DNA]</scope>
    <source>
        <strain evidence="3 4">Ch1-1</strain>
    </source>
</reference>
<accession>A0AAU7NTL7</accession>
<dbReference type="AlphaFoldDB" id="A0AAU7NTL7"/>
<dbReference type="Gene3D" id="1.20.1260.10">
    <property type="match status" value="1"/>
</dbReference>
<proteinExistence type="predicted"/>
<dbReference type="EMBL" id="CP157743">
    <property type="protein sequence ID" value="XBS20332.1"/>
    <property type="molecule type" value="Genomic_DNA"/>
</dbReference>
<dbReference type="SUPFAM" id="SSF47240">
    <property type="entry name" value="Ferritin-like"/>
    <property type="match status" value="1"/>
</dbReference>
<protein>
    <submittedName>
        <fullName evidence="3">DUF2202 domain-containing protein</fullName>
    </submittedName>
</protein>
<evidence type="ECO:0000259" key="2">
    <source>
        <dbReference type="Pfam" id="PF09968"/>
    </source>
</evidence>
<dbReference type="InterPro" id="IPR012347">
    <property type="entry name" value="Ferritin-like"/>
</dbReference>
<dbReference type="Proteomes" id="UP001225378">
    <property type="component" value="Chromosome"/>
</dbReference>
<feature type="signal peptide" evidence="1">
    <location>
        <begin position="1"/>
        <end position="25"/>
    </location>
</feature>